<evidence type="ECO:0008006" key="4">
    <source>
        <dbReference type="Google" id="ProtNLM"/>
    </source>
</evidence>
<dbReference type="RefSeq" id="WP_158658902.1">
    <property type="nucleotide sequence ID" value="NZ_AP027149.1"/>
</dbReference>
<feature type="transmembrane region" description="Helical" evidence="1">
    <location>
        <begin position="12"/>
        <end position="34"/>
    </location>
</feature>
<proteinExistence type="predicted"/>
<keyword evidence="1" id="KW-0472">Membrane</keyword>
<evidence type="ECO:0000313" key="2">
    <source>
        <dbReference type="EMBL" id="ARN83134.1"/>
    </source>
</evidence>
<accession>A0A1W6MZU4</accession>
<dbReference type="AlphaFoldDB" id="A0A1W6MZU4"/>
<organism evidence="2 3">
    <name type="scientific">Methylocystis bryophila</name>
    <dbReference type="NCBI Taxonomy" id="655015"/>
    <lineage>
        <taxon>Bacteria</taxon>
        <taxon>Pseudomonadati</taxon>
        <taxon>Pseudomonadota</taxon>
        <taxon>Alphaproteobacteria</taxon>
        <taxon>Hyphomicrobiales</taxon>
        <taxon>Methylocystaceae</taxon>
        <taxon>Methylocystis</taxon>
    </lineage>
</organism>
<dbReference type="Proteomes" id="UP000193978">
    <property type="component" value="Chromosome"/>
</dbReference>
<dbReference type="KEGG" id="mbry:B1812_20960"/>
<dbReference type="SUPFAM" id="SSF103473">
    <property type="entry name" value="MFS general substrate transporter"/>
    <property type="match status" value="1"/>
</dbReference>
<protein>
    <recommendedName>
        <fullName evidence="4">Major facilitator superfamily (MFS) profile domain-containing protein</fullName>
    </recommendedName>
</protein>
<sequence>MARDLGWTRGVIYGGFSASLLVMGVISPVAGRLVDRHGGWLVLSIGALVNALGCIGLACTSTIELYIASRRRVVQSLKSRCSEAWHRPCSGR</sequence>
<keyword evidence="1" id="KW-1133">Transmembrane helix</keyword>
<name>A0A1W6MZU4_9HYPH</name>
<dbReference type="EMBL" id="CP019948">
    <property type="protein sequence ID" value="ARN83134.1"/>
    <property type="molecule type" value="Genomic_DNA"/>
</dbReference>
<dbReference type="InterPro" id="IPR036259">
    <property type="entry name" value="MFS_trans_sf"/>
</dbReference>
<evidence type="ECO:0000256" key="1">
    <source>
        <dbReference type="SAM" id="Phobius"/>
    </source>
</evidence>
<keyword evidence="1" id="KW-0812">Transmembrane</keyword>
<gene>
    <name evidence="2" type="ORF">B1812_20960</name>
</gene>
<keyword evidence="3" id="KW-1185">Reference proteome</keyword>
<dbReference type="Gene3D" id="1.20.1250.20">
    <property type="entry name" value="MFS general substrate transporter like domains"/>
    <property type="match status" value="1"/>
</dbReference>
<evidence type="ECO:0000313" key="3">
    <source>
        <dbReference type="Proteomes" id="UP000193978"/>
    </source>
</evidence>
<feature type="transmembrane region" description="Helical" evidence="1">
    <location>
        <begin position="40"/>
        <end position="68"/>
    </location>
</feature>
<dbReference type="OrthoDB" id="7200137at2"/>
<reference evidence="2 3" key="1">
    <citation type="submission" date="2017-02" db="EMBL/GenBank/DDBJ databases">
        <authorList>
            <person name="Peterson S.W."/>
        </authorList>
    </citation>
    <scope>NUCLEOTIDE SEQUENCE [LARGE SCALE GENOMIC DNA]</scope>
    <source>
        <strain evidence="2 3">S285</strain>
    </source>
</reference>